<feature type="domain" description="AAA+ ATPase" evidence="7">
    <location>
        <begin position="59"/>
        <end position="191"/>
    </location>
</feature>
<evidence type="ECO:0000259" key="7">
    <source>
        <dbReference type="SMART" id="SM00382"/>
    </source>
</evidence>
<dbReference type="InterPro" id="IPR008921">
    <property type="entry name" value="DNA_pol3_clamp-load_cplx_C"/>
</dbReference>
<dbReference type="CDD" id="cd00009">
    <property type="entry name" value="AAA"/>
    <property type="match status" value="1"/>
</dbReference>
<evidence type="ECO:0000256" key="6">
    <source>
        <dbReference type="ARBA" id="ARBA00023242"/>
    </source>
</evidence>
<dbReference type="Pfam" id="PF08542">
    <property type="entry name" value="Rep_fac_C"/>
    <property type="match status" value="1"/>
</dbReference>
<dbReference type="Proteomes" id="UP000887577">
    <property type="component" value="Unplaced"/>
</dbReference>
<dbReference type="Pfam" id="PF21960">
    <property type="entry name" value="RCF1-5-like_lid"/>
    <property type="match status" value="1"/>
</dbReference>
<dbReference type="FunFam" id="3.40.50.300:FF:000129">
    <property type="entry name" value="Replication factor C subunit 5"/>
    <property type="match status" value="1"/>
</dbReference>
<keyword evidence="4" id="KW-0547">Nucleotide-binding</keyword>
<dbReference type="SMART" id="SM00382">
    <property type="entry name" value="AAA"/>
    <property type="match status" value="1"/>
</dbReference>
<keyword evidence="6" id="KW-0539">Nucleus</keyword>
<evidence type="ECO:0000313" key="8">
    <source>
        <dbReference type="Proteomes" id="UP000887577"/>
    </source>
</evidence>
<keyword evidence="3" id="KW-0235">DNA replication</keyword>
<dbReference type="NCBIfam" id="NF001679">
    <property type="entry name" value="PRK00440.1"/>
    <property type="match status" value="1"/>
</dbReference>
<dbReference type="Gene3D" id="1.20.272.10">
    <property type="match status" value="1"/>
</dbReference>
<evidence type="ECO:0000256" key="2">
    <source>
        <dbReference type="ARBA" id="ARBA00005378"/>
    </source>
</evidence>
<dbReference type="SUPFAM" id="SSF52540">
    <property type="entry name" value="P-loop containing nucleoside triphosphate hydrolases"/>
    <property type="match status" value="1"/>
</dbReference>
<dbReference type="GO" id="GO:0005663">
    <property type="term" value="C:DNA replication factor C complex"/>
    <property type="evidence" value="ECO:0007669"/>
    <property type="project" value="TreeGrafter"/>
</dbReference>
<dbReference type="Pfam" id="PF00004">
    <property type="entry name" value="AAA"/>
    <property type="match status" value="1"/>
</dbReference>
<proteinExistence type="inferred from homology"/>
<dbReference type="GO" id="GO:0005634">
    <property type="term" value="C:nucleus"/>
    <property type="evidence" value="ECO:0007669"/>
    <property type="project" value="UniProtKB-SubCell"/>
</dbReference>
<sequence length="353" mass="39737">MHSFFTKKTGTTSSTQPTKKAAYLEAIPWVEKYRPKKVSDLVFQDEVVAVLNKCIQGADLPNLLFYGPPGTGKTSAAVALCRQLFRNPDAYKDRVLELNASDERGIEVVRTRIKNFARQTVNTHLANVAIPGLRIIILDEADAMTQSAQSALRRTMERESTSTRFMLICNYVSRIIEPLTSRCAKFRFKPLPNQAQTERIKLIAENEEVTINDEAINELVEMSNGDLRKSITILQSIGSSGKSITAQDVRERAGFVPEETIQELVRACESPDFNDLFKFIKKFRSEGYGVYQTLLQLSDVILAKQELNSTTKAKIFQKMGEIEKHLIDGASEYLAILEMATIIQQQMLESETN</sequence>
<organism evidence="8 9">
    <name type="scientific">Panagrolaimus superbus</name>
    <dbReference type="NCBI Taxonomy" id="310955"/>
    <lineage>
        <taxon>Eukaryota</taxon>
        <taxon>Metazoa</taxon>
        <taxon>Ecdysozoa</taxon>
        <taxon>Nematoda</taxon>
        <taxon>Chromadorea</taxon>
        <taxon>Rhabditida</taxon>
        <taxon>Tylenchina</taxon>
        <taxon>Panagrolaimomorpha</taxon>
        <taxon>Panagrolaimoidea</taxon>
        <taxon>Panagrolaimidae</taxon>
        <taxon>Panagrolaimus</taxon>
    </lineage>
</organism>
<dbReference type="GO" id="GO:0016887">
    <property type="term" value="F:ATP hydrolysis activity"/>
    <property type="evidence" value="ECO:0007669"/>
    <property type="project" value="InterPro"/>
</dbReference>
<comment type="similarity">
    <text evidence="2">Belongs to the activator 1 small subunits family.</text>
</comment>
<reference evidence="9" key="1">
    <citation type="submission" date="2022-11" db="UniProtKB">
        <authorList>
            <consortium name="WormBaseParasite"/>
        </authorList>
    </citation>
    <scope>IDENTIFICATION</scope>
</reference>
<dbReference type="WBParaSite" id="PSU_v2.g5870.t1">
    <property type="protein sequence ID" value="PSU_v2.g5870.t1"/>
    <property type="gene ID" value="PSU_v2.g5870"/>
</dbReference>
<keyword evidence="8" id="KW-1185">Reference proteome</keyword>
<dbReference type="AlphaFoldDB" id="A0A914Z6J6"/>
<dbReference type="GO" id="GO:0006281">
    <property type="term" value="P:DNA repair"/>
    <property type="evidence" value="ECO:0007669"/>
    <property type="project" value="TreeGrafter"/>
</dbReference>
<dbReference type="PANTHER" id="PTHR11669">
    <property type="entry name" value="REPLICATION FACTOR C / DNA POLYMERASE III GAMMA-TAU SUBUNIT"/>
    <property type="match status" value="1"/>
</dbReference>
<dbReference type="GO" id="GO:0003677">
    <property type="term" value="F:DNA binding"/>
    <property type="evidence" value="ECO:0007669"/>
    <property type="project" value="InterPro"/>
</dbReference>
<dbReference type="GO" id="GO:0006261">
    <property type="term" value="P:DNA-templated DNA replication"/>
    <property type="evidence" value="ECO:0007669"/>
    <property type="project" value="TreeGrafter"/>
</dbReference>
<dbReference type="InterPro" id="IPR013748">
    <property type="entry name" value="Rep_factorC_C"/>
</dbReference>
<dbReference type="InterPro" id="IPR003959">
    <property type="entry name" value="ATPase_AAA_core"/>
</dbReference>
<evidence type="ECO:0000313" key="9">
    <source>
        <dbReference type="WBParaSite" id="PSU_v2.g5870.t1"/>
    </source>
</evidence>
<dbReference type="Gene3D" id="3.40.50.300">
    <property type="entry name" value="P-loop containing nucleotide triphosphate hydrolases"/>
    <property type="match status" value="1"/>
</dbReference>
<accession>A0A914Z6J6</accession>
<evidence type="ECO:0000256" key="3">
    <source>
        <dbReference type="ARBA" id="ARBA00022705"/>
    </source>
</evidence>
<protein>
    <submittedName>
        <fullName evidence="9">AAA+ ATPase domain-containing protein</fullName>
    </submittedName>
</protein>
<comment type="subcellular location">
    <subcellularLocation>
        <location evidence="1">Nucleus</location>
    </subcellularLocation>
</comment>
<dbReference type="PANTHER" id="PTHR11669:SF20">
    <property type="entry name" value="REPLICATION FACTOR C SUBUNIT 4"/>
    <property type="match status" value="1"/>
</dbReference>
<evidence type="ECO:0000256" key="5">
    <source>
        <dbReference type="ARBA" id="ARBA00022840"/>
    </source>
</evidence>
<dbReference type="FunFam" id="1.20.272.10:FF:000011">
    <property type="entry name" value="Replication factor C subunit 2"/>
    <property type="match status" value="1"/>
</dbReference>
<dbReference type="InterPro" id="IPR050238">
    <property type="entry name" value="DNA_Rep/Repair_Clamp_Loader"/>
</dbReference>
<dbReference type="Gene3D" id="1.10.8.60">
    <property type="match status" value="1"/>
</dbReference>
<dbReference type="SUPFAM" id="SSF48019">
    <property type="entry name" value="post-AAA+ oligomerization domain-like"/>
    <property type="match status" value="1"/>
</dbReference>
<dbReference type="GO" id="GO:0005524">
    <property type="term" value="F:ATP binding"/>
    <property type="evidence" value="ECO:0007669"/>
    <property type="project" value="UniProtKB-KW"/>
</dbReference>
<evidence type="ECO:0000256" key="1">
    <source>
        <dbReference type="ARBA" id="ARBA00004123"/>
    </source>
</evidence>
<keyword evidence="5" id="KW-0067">ATP-binding</keyword>
<name>A0A914Z6J6_9BILA</name>
<dbReference type="InterPro" id="IPR003593">
    <property type="entry name" value="AAA+_ATPase"/>
</dbReference>
<dbReference type="InterPro" id="IPR047854">
    <property type="entry name" value="RFC_lid"/>
</dbReference>
<dbReference type="CDD" id="cd18140">
    <property type="entry name" value="HLD_clamp_RFC"/>
    <property type="match status" value="1"/>
</dbReference>
<evidence type="ECO:0000256" key="4">
    <source>
        <dbReference type="ARBA" id="ARBA00022741"/>
    </source>
</evidence>
<dbReference type="InterPro" id="IPR027417">
    <property type="entry name" value="P-loop_NTPase"/>
</dbReference>
<dbReference type="GO" id="GO:0003689">
    <property type="term" value="F:DNA clamp loader activity"/>
    <property type="evidence" value="ECO:0007669"/>
    <property type="project" value="TreeGrafter"/>
</dbReference>